<feature type="compositionally biased region" description="Basic and acidic residues" evidence="1">
    <location>
        <begin position="55"/>
        <end position="70"/>
    </location>
</feature>
<keyword evidence="2" id="KW-1185">Reference proteome</keyword>
<reference evidence="3" key="2">
    <citation type="submission" date="2020-04" db="EMBL/GenBank/DDBJ databases">
        <authorList>
            <consortium name="NCBI Genome Project"/>
        </authorList>
    </citation>
    <scope>NUCLEOTIDE SEQUENCE</scope>
    <source>
        <strain evidence="3">CBS 342.82</strain>
    </source>
</reference>
<evidence type="ECO:0000313" key="3">
    <source>
        <dbReference type="RefSeq" id="XP_033459839.1"/>
    </source>
</evidence>
<proteinExistence type="predicted"/>
<dbReference type="AlphaFoldDB" id="A0A6J3M4G9"/>
<gene>
    <name evidence="3" type="ORF">K489DRAFT_217066</name>
</gene>
<dbReference type="GeneID" id="54357500"/>
<evidence type="ECO:0000313" key="2">
    <source>
        <dbReference type="Proteomes" id="UP000504637"/>
    </source>
</evidence>
<reference evidence="3" key="3">
    <citation type="submission" date="2025-08" db="UniProtKB">
        <authorList>
            <consortium name="RefSeq"/>
        </authorList>
    </citation>
    <scope>IDENTIFICATION</scope>
    <source>
        <strain evidence="3">CBS 342.82</strain>
    </source>
</reference>
<protein>
    <submittedName>
        <fullName evidence="3">Uncharacterized protein</fullName>
    </submittedName>
</protein>
<dbReference type="RefSeq" id="XP_033459839.1">
    <property type="nucleotide sequence ID" value="XM_033599701.1"/>
</dbReference>
<name>A0A6J3M4G9_9PEZI</name>
<sequence length="270" mass="30078">MPLATIYSPPALQRAKIWIIDYILPSSERTHLFHTFFVTLSRAFQDGVLPTSGNRFERSKASHKPGDRSKSVPNEAPALAAQRKRLNMLNVLSDVLATMFPSQLEIPRKELPLIDRTSIIYELKHHLIILTQLAAVPPAQAAYRNDTPDIDGHIVNVLMPNWIKRGIFAPQELDSLKTAIESHVHKDIDQVAEELKLDQEIDVVASVAVLDAISLDKVLPSRHHLPDHPSASWDILPAMNGLFLRRIRGFPLRAGGLQNGLLLQNAGAFS</sequence>
<organism evidence="3">
    <name type="scientific">Dissoconium aciculare CBS 342.82</name>
    <dbReference type="NCBI Taxonomy" id="1314786"/>
    <lineage>
        <taxon>Eukaryota</taxon>
        <taxon>Fungi</taxon>
        <taxon>Dikarya</taxon>
        <taxon>Ascomycota</taxon>
        <taxon>Pezizomycotina</taxon>
        <taxon>Dothideomycetes</taxon>
        <taxon>Dothideomycetidae</taxon>
        <taxon>Mycosphaerellales</taxon>
        <taxon>Dissoconiaceae</taxon>
        <taxon>Dissoconium</taxon>
    </lineage>
</organism>
<reference evidence="3" key="1">
    <citation type="submission" date="2020-01" db="EMBL/GenBank/DDBJ databases">
        <authorList>
            <consortium name="DOE Joint Genome Institute"/>
            <person name="Haridas S."/>
            <person name="Albert R."/>
            <person name="Binder M."/>
            <person name="Bloem J."/>
            <person name="Labutti K."/>
            <person name="Salamov A."/>
            <person name="Andreopoulos B."/>
            <person name="Baker S.E."/>
            <person name="Barry K."/>
            <person name="Bills G."/>
            <person name="Bluhm B.H."/>
            <person name="Cannon C."/>
            <person name="Castanera R."/>
            <person name="Culley D.E."/>
            <person name="Daum C."/>
            <person name="Ezra D."/>
            <person name="Gonzalez J.B."/>
            <person name="Henrissat B."/>
            <person name="Kuo A."/>
            <person name="Liang C."/>
            <person name="Lipzen A."/>
            <person name="Lutzoni F."/>
            <person name="Magnuson J."/>
            <person name="Mondo S."/>
            <person name="Nolan M."/>
            <person name="Ohm R."/>
            <person name="Pangilinan J."/>
            <person name="Park H.-J."/>
            <person name="Ramirez L."/>
            <person name="Alfaro M."/>
            <person name="Sun H."/>
            <person name="Tritt A."/>
            <person name="Yoshinaga Y."/>
            <person name="Zwiers L.-H."/>
            <person name="Turgeon B.G."/>
            <person name="Goodwin S.B."/>
            <person name="Spatafora J.W."/>
            <person name="Crous P.W."/>
            <person name="Grigoriev I.V."/>
        </authorList>
    </citation>
    <scope>NUCLEOTIDE SEQUENCE</scope>
    <source>
        <strain evidence="3">CBS 342.82</strain>
    </source>
</reference>
<accession>A0A6J3M4G9</accession>
<feature type="region of interest" description="Disordered" evidence="1">
    <location>
        <begin position="54"/>
        <end position="74"/>
    </location>
</feature>
<dbReference type="Proteomes" id="UP000504637">
    <property type="component" value="Unplaced"/>
</dbReference>
<dbReference type="OrthoDB" id="21470at2759"/>
<evidence type="ECO:0000256" key="1">
    <source>
        <dbReference type="SAM" id="MobiDB-lite"/>
    </source>
</evidence>